<evidence type="ECO:0000259" key="7">
    <source>
        <dbReference type="Pfam" id="PF25954"/>
    </source>
</evidence>
<dbReference type="PROSITE" id="PS51257">
    <property type="entry name" value="PROKAR_LIPOPROTEIN"/>
    <property type="match status" value="1"/>
</dbReference>
<dbReference type="NCBIfam" id="TIGR01730">
    <property type="entry name" value="RND_mfp"/>
    <property type="match status" value="1"/>
</dbReference>
<dbReference type="Pfam" id="PF19335">
    <property type="entry name" value="HMBD"/>
    <property type="match status" value="2"/>
</dbReference>
<evidence type="ECO:0000256" key="2">
    <source>
        <dbReference type="ARBA" id="ARBA00022448"/>
    </source>
</evidence>
<dbReference type="Pfam" id="PF25919">
    <property type="entry name" value="BSH_CusB"/>
    <property type="match status" value="1"/>
</dbReference>
<dbReference type="SUPFAM" id="SSF111369">
    <property type="entry name" value="HlyD-like secretion proteins"/>
    <property type="match status" value="1"/>
</dbReference>
<dbReference type="InterPro" id="IPR058791">
    <property type="entry name" value="3HB_CusB"/>
</dbReference>
<feature type="domain" description="CusB-like barrel-sandwich hybrid" evidence="6">
    <location>
        <begin position="154"/>
        <end position="276"/>
    </location>
</feature>
<feature type="domain" description="Heavy metal binding" evidence="4">
    <location>
        <begin position="75"/>
        <end position="101"/>
    </location>
</feature>
<keyword evidence="3" id="KW-0732">Signal</keyword>
<dbReference type="PANTHER" id="PTHR30097">
    <property type="entry name" value="CATION EFFLUX SYSTEM PROTEIN CUSB"/>
    <property type="match status" value="1"/>
</dbReference>
<keyword evidence="2" id="KW-0813">Transport</keyword>
<feature type="domain" description="Multidrug resistance protein MdtA-like C-terminal permuted SH3" evidence="8">
    <location>
        <begin position="361"/>
        <end position="419"/>
    </location>
</feature>
<dbReference type="RefSeq" id="WP_345161357.1">
    <property type="nucleotide sequence ID" value="NZ_BAABGX010000001.1"/>
</dbReference>
<name>A0ABP8F5T4_9BACT</name>
<comment type="similarity">
    <text evidence="1">Belongs to the membrane fusion protein (MFP) (TC 8.A.1) family.</text>
</comment>
<dbReference type="Proteomes" id="UP001501844">
    <property type="component" value="Unassembled WGS sequence"/>
</dbReference>
<dbReference type="InterPro" id="IPR045800">
    <property type="entry name" value="HMBD"/>
</dbReference>
<dbReference type="InterPro" id="IPR058627">
    <property type="entry name" value="MdtA-like_C"/>
</dbReference>
<accession>A0ABP8F5T4</accession>
<dbReference type="InterPro" id="IPR051909">
    <property type="entry name" value="MFP_Cation_Efflux"/>
</dbReference>
<evidence type="ECO:0000259" key="5">
    <source>
        <dbReference type="Pfam" id="PF25869"/>
    </source>
</evidence>
<evidence type="ECO:0000313" key="10">
    <source>
        <dbReference type="Proteomes" id="UP001501844"/>
    </source>
</evidence>
<evidence type="ECO:0000259" key="6">
    <source>
        <dbReference type="Pfam" id="PF25919"/>
    </source>
</evidence>
<dbReference type="Gene3D" id="2.40.420.20">
    <property type="match status" value="1"/>
</dbReference>
<dbReference type="Pfam" id="PF25954">
    <property type="entry name" value="Beta-barrel_RND_2"/>
    <property type="match status" value="1"/>
</dbReference>
<feature type="chain" id="PRO_5047441850" evidence="3">
    <location>
        <begin position="22"/>
        <end position="440"/>
    </location>
</feature>
<dbReference type="Pfam" id="PF25869">
    <property type="entry name" value="3HB_CusB"/>
    <property type="match status" value="1"/>
</dbReference>
<feature type="domain" description="CusB-like beta-barrel" evidence="7">
    <location>
        <begin position="281"/>
        <end position="357"/>
    </location>
</feature>
<dbReference type="InterPro" id="IPR058790">
    <property type="entry name" value="BSH_CusB"/>
</dbReference>
<dbReference type="Pfam" id="PF25967">
    <property type="entry name" value="RND-MFP_C"/>
    <property type="match status" value="1"/>
</dbReference>
<dbReference type="PANTHER" id="PTHR30097:SF4">
    <property type="entry name" value="SLR6042 PROTEIN"/>
    <property type="match status" value="1"/>
</dbReference>
<sequence length="440" mass="47680">MRHIKNLLTILLAAFFLVACTKTDEHDAHQADDASYTCPMHPQIVEGEPGSCPICGMDLVLVQKQKKEPKSASAYTCPMHPQVVQDKPGSCPICGMDLVPVKKQDSSSSEASIMLSDNQIKLGNITYKPIRQGQVGSSTVLTGRLVVDQTQADLISSRAAGRIERLYVKETGQHIRKGQPLYDLYSENLLTLEQEYLLALDQVRAFPQERQFASILDAAKRKLLLTGLTNSQINRIARTRKLDARITFVAPTSGTVTEIASAEGVYVAEGSPLYRISRFNTIWAEAELYVGEAGALKIGTPVDVTVAGSNAPIQTNISFINPEFRQNSQVVIARASVPNPGGRLIPGTQATMTVAAQVREALTLPLDAVVRDAKGAHVWVKTGQNTFSPRMVKLGEESANQVAIASGLQANDTVVVTGAYLLYSEYVLKQGADPMAGHNH</sequence>
<keyword evidence="10" id="KW-1185">Reference proteome</keyword>
<reference evidence="10" key="1">
    <citation type="journal article" date="2019" name="Int. J. Syst. Evol. Microbiol.">
        <title>The Global Catalogue of Microorganisms (GCM) 10K type strain sequencing project: providing services to taxonomists for standard genome sequencing and annotation.</title>
        <authorList>
            <consortium name="The Broad Institute Genomics Platform"/>
            <consortium name="The Broad Institute Genome Sequencing Center for Infectious Disease"/>
            <person name="Wu L."/>
            <person name="Ma J."/>
        </authorList>
    </citation>
    <scope>NUCLEOTIDE SEQUENCE [LARGE SCALE GENOMIC DNA]</scope>
    <source>
        <strain evidence="10">JCM 17917</strain>
    </source>
</reference>
<organism evidence="9 10">
    <name type="scientific">Nibribacter koreensis</name>
    <dbReference type="NCBI Taxonomy" id="1084519"/>
    <lineage>
        <taxon>Bacteria</taxon>
        <taxon>Pseudomonadati</taxon>
        <taxon>Bacteroidota</taxon>
        <taxon>Cytophagia</taxon>
        <taxon>Cytophagales</taxon>
        <taxon>Hymenobacteraceae</taxon>
        <taxon>Nibribacter</taxon>
    </lineage>
</organism>
<dbReference type="InterPro" id="IPR058792">
    <property type="entry name" value="Beta-barrel_RND_2"/>
</dbReference>
<protein>
    <submittedName>
        <fullName evidence="9">Efflux RND transporter periplasmic adaptor subunit</fullName>
    </submittedName>
</protein>
<feature type="domain" description="CusB-like three alpha-helical bundle" evidence="5">
    <location>
        <begin position="193"/>
        <end position="242"/>
    </location>
</feature>
<feature type="domain" description="Heavy metal binding" evidence="4">
    <location>
        <begin position="36"/>
        <end position="60"/>
    </location>
</feature>
<comment type="caution">
    <text evidence="9">The sequence shown here is derived from an EMBL/GenBank/DDBJ whole genome shotgun (WGS) entry which is preliminary data.</text>
</comment>
<evidence type="ECO:0000256" key="1">
    <source>
        <dbReference type="ARBA" id="ARBA00009477"/>
    </source>
</evidence>
<evidence type="ECO:0000313" key="9">
    <source>
        <dbReference type="EMBL" id="GAA4295620.1"/>
    </source>
</evidence>
<proteinExistence type="inferred from homology"/>
<evidence type="ECO:0000259" key="8">
    <source>
        <dbReference type="Pfam" id="PF25967"/>
    </source>
</evidence>
<gene>
    <name evidence="9" type="ORF">GCM10023183_01670</name>
</gene>
<evidence type="ECO:0000259" key="4">
    <source>
        <dbReference type="Pfam" id="PF19335"/>
    </source>
</evidence>
<dbReference type="InterPro" id="IPR006143">
    <property type="entry name" value="RND_pump_MFP"/>
</dbReference>
<dbReference type="EMBL" id="BAABGX010000001">
    <property type="protein sequence ID" value="GAA4295620.1"/>
    <property type="molecule type" value="Genomic_DNA"/>
</dbReference>
<dbReference type="Gene3D" id="2.40.50.100">
    <property type="match status" value="1"/>
</dbReference>
<evidence type="ECO:0000256" key="3">
    <source>
        <dbReference type="SAM" id="SignalP"/>
    </source>
</evidence>
<feature type="signal peptide" evidence="3">
    <location>
        <begin position="1"/>
        <end position="21"/>
    </location>
</feature>
<dbReference type="Gene3D" id="2.40.30.170">
    <property type="match status" value="1"/>
</dbReference>